<dbReference type="InterPro" id="IPR001870">
    <property type="entry name" value="B30.2/SPRY"/>
</dbReference>
<evidence type="ECO:0000313" key="6">
    <source>
        <dbReference type="Proteomes" id="UP000005226"/>
    </source>
</evidence>
<dbReference type="InterPro" id="IPR013320">
    <property type="entry name" value="ConA-like_dom_sf"/>
</dbReference>
<feature type="domain" description="CTLH" evidence="4">
    <location>
        <begin position="285"/>
        <end position="342"/>
    </location>
</feature>
<dbReference type="CDD" id="cd12909">
    <property type="entry name" value="SPRY_RanBP9_10"/>
    <property type="match status" value="1"/>
</dbReference>
<feature type="region of interest" description="Disordered" evidence="2">
    <location>
        <begin position="390"/>
        <end position="465"/>
    </location>
</feature>
<accession>A0A674MIS8</accession>
<dbReference type="PROSITE" id="PS50896">
    <property type="entry name" value="LISH"/>
    <property type="match status" value="1"/>
</dbReference>
<dbReference type="CTD" id="10048"/>
<dbReference type="GeneID" id="101079022"/>
<dbReference type="SMART" id="SM00667">
    <property type="entry name" value="LisH"/>
    <property type="match status" value="1"/>
</dbReference>
<feature type="region of interest" description="Disordered" evidence="2">
    <location>
        <begin position="343"/>
        <end position="375"/>
    </location>
</feature>
<dbReference type="Ensembl" id="ENSTRUT00000079034.1">
    <property type="protein sequence ID" value="ENSTRUP00000080228.1"/>
    <property type="gene ID" value="ENSTRUG00000002049.3"/>
</dbReference>
<dbReference type="RefSeq" id="XP_029686389.1">
    <property type="nucleotide sequence ID" value="XM_029830529.1"/>
</dbReference>
<feature type="compositionally biased region" description="Low complexity" evidence="2">
    <location>
        <begin position="392"/>
        <end position="422"/>
    </location>
</feature>
<protein>
    <submittedName>
        <fullName evidence="5">RAN binding protein 9</fullName>
    </submittedName>
</protein>
<dbReference type="InterPro" id="IPR006594">
    <property type="entry name" value="LisH"/>
</dbReference>
<dbReference type="Proteomes" id="UP000005226">
    <property type="component" value="Chromosome 22"/>
</dbReference>
<dbReference type="InterPro" id="IPR035782">
    <property type="entry name" value="SPRY_RanBP9/10"/>
</dbReference>
<dbReference type="InterPro" id="IPR003877">
    <property type="entry name" value="SPRY_dom"/>
</dbReference>
<feature type="compositionally biased region" description="Polar residues" evidence="2">
    <location>
        <begin position="423"/>
        <end position="432"/>
    </location>
</feature>
<evidence type="ECO:0000259" key="4">
    <source>
        <dbReference type="PROSITE" id="PS50897"/>
    </source>
</evidence>
<evidence type="ECO:0000256" key="1">
    <source>
        <dbReference type="ARBA" id="ARBA00006535"/>
    </source>
</evidence>
<dbReference type="Ensembl" id="ENSTRUT00000063003.1">
    <property type="protein sequence ID" value="ENSTRUP00000061001.1"/>
    <property type="gene ID" value="ENSTRUG00000002049.3"/>
</dbReference>
<comment type="similarity">
    <text evidence="1">Belongs to the RANBP9/10 family.</text>
</comment>
<dbReference type="SMART" id="SM00449">
    <property type="entry name" value="SPRY"/>
    <property type="match status" value="1"/>
</dbReference>
<dbReference type="InterPro" id="IPR043136">
    <property type="entry name" value="B30.2/SPRY_sf"/>
</dbReference>
<evidence type="ECO:0000259" key="3">
    <source>
        <dbReference type="PROSITE" id="PS50188"/>
    </source>
</evidence>
<gene>
    <name evidence="5" type="primary">ranbp9</name>
</gene>
<name>A0A674MIS8_TAKRU</name>
<dbReference type="SUPFAM" id="SSF49899">
    <property type="entry name" value="Concanavalin A-like lectins/glucanases"/>
    <property type="match status" value="1"/>
</dbReference>
<dbReference type="PROSITE" id="PS50188">
    <property type="entry name" value="B302_SPRY"/>
    <property type="match status" value="1"/>
</dbReference>
<dbReference type="Pfam" id="PF00622">
    <property type="entry name" value="SPRY"/>
    <property type="match status" value="1"/>
</dbReference>
<dbReference type="PROSITE" id="PS50897">
    <property type="entry name" value="CTLH"/>
    <property type="match status" value="1"/>
</dbReference>
<reference evidence="5 6" key="1">
    <citation type="journal article" date="2011" name="Genome Biol. Evol.">
        <title>Integration of the genetic map and genome assembly of fugu facilitates insights into distinct features of genome evolution in teleosts and mammals.</title>
        <authorList>
            <person name="Kai W."/>
            <person name="Kikuchi K."/>
            <person name="Tohari S."/>
            <person name="Chew A.K."/>
            <person name="Tay A."/>
            <person name="Fujiwara A."/>
            <person name="Hosoya S."/>
            <person name="Suetake H."/>
            <person name="Naruse K."/>
            <person name="Brenner S."/>
            <person name="Suzuki Y."/>
            <person name="Venkatesh B."/>
        </authorList>
    </citation>
    <scope>NUCLEOTIDE SEQUENCE [LARGE SCALE GENOMIC DNA]</scope>
</reference>
<dbReference type="Pfam" id="PF08513">
    <property type="entry name" value="LisH"/>
    <property type="match status" value="1"/>
</dbReference>
<proteinExistence type="inferred from homology"/>
<organism evidence="5 6">
    <name type="scientific">Takifugu rubripes</name>
    <name type="common">Japanese pufferfish</name>
    <name type="synonym">Fugu rubripes</name>
    <dbReference type="NCBI Taxonomy" id="31033"/>
    <lineage>
        <taxon>Eukaryota</taxon>
        <taxon>Metazoa</taxon>
        <taxon>Chordata</taxon>
        <taxon>Craniata</taxon>
        <taxon>Vertebrata</taxon>
        <taxon>Euteleostomi</taxon>
        <taxon>Actinopterygii</taxon>
        <taxon>Neopterygii</taxon>
        <taxon>Teleostei</taxon>
        <taxon>Neoteleostei</taxon>
        <taxon>Acanthomorphata</taxon>
        <taxon>Eupercaria</taxon>
        <taxon>Tetraodontiformes</taxon>
        <taxon>Tetradontoidea</taxon>
        <taxon>Tetraodontidae</taxon>
        <taxon>Takifugu</taxon>
    </lineage>
</organism>
<dbReference type="SMART" id="SM00757">
    <property type="entry name" value="CRA"/>
    <property type="match status" value="1"/>
</dbReference>
<dbReference type="InterPro" id="IPR050618">
    <property type="entry name" value="Ubq-SigPath_Reg"/>
</dbReference>
<dbReference type="FunFam" id="2.60.120.920:FF:000011">
    <property type="entry name" value="RAN binding protein 10"/>
    <property type="match status" value="1"/>
</dbReference>
<evidence type="ECO:0000256" key="2">
    <source>
        <dbReference type="SAM" id="MobiDB-lite"/>
    </source>
</evidence>
<dbReference type="SMART" id="SM00668">
    <property type="entry name" value="CTLH"/>
    <property type="match status" value="1"/>
</dbReference>
<feature type="compositionally biased region" description="Polar residues" evidence="2">
    <location>
        <begin position="442"/>
        <end position="458"/>
    </location>
</feature>
<dbReference type="Pfam" id="PF10607">
    <property type="entry name" value="CTLH"/>
    <property type="match status" value="2"/>
</dbReference>
<keyword evidence="6" id="KW-1185">Reference proteome</keyword>
<dbReference type="Ensembl" id="ENSTRUT00000069651.1">
    <property type="protein sequence ID" value="ENSTRUP00000065636.1"/>
    <property type="gene ID" value="ENSTRUG00000002049.3"/>
</dbReference>
<dbReference type="GeneTree" id="ENSGT00940000157305"/>
<reference evidence="5" key="2">
    <citation type="submission" date="2025-05" db="UniProtKB">
        <authorList>
            <consortium name="Ensembl"/>
        </authorList>
    </citation>
    <scope>IDENTIFICATION</scope>
</reference>
<dbReference type="InterPro" id="IPR013144">
    <property type="entry name" value="CRA_dom"/>
</dbReference>
<sequence>MSGQSSGSGFLMSAVVHGDSLLNEQEKELSQRLRRLYPAVNENETPLPRSWSPKDKFRYIGLSQNNLRVHYKGHGKTPKDAASVRATHPIPAACGVYYFEVKIISKGRDGYIGIGLSAQGVSMNRLPGWDKHSYGYHGDDGHSFCSSGTGQPYGPTFTTGDVIGCCVNLINNTCFYTKNGHSLGIAFTDLPPNLYPTVGLQTPGEVVDANFGQHPFVFDIEDYMREWRTKIQAQIDHFPIGEREGEWQSMIQKMVASYLVHHSYCATAEAFAKSTDQAVHEELASIKNRQKIQKLVLSGRMGEAIETTQQLYPNLLERNPDLLFMLKVRQFIEMVNGTDSEVRCLGGRSPKSQDSYPGSPRPFGSPSHKPNSSQPYLSGYDSNCCNGVTTNKSHSSSPHSHKSCPAGSGPSPPGSDLSLNGSRSQQTISSSDVDMEVDHFTNGVTESSSNGFLNGSSKHATEPEDCEADMEVESAQNKRQLCGGSQAAIERMIHFGRELQSMSEHLRRECGKNSANKKMLKDAFSLLAYSDPWNSPVGYQLDAIQREPVCSTLNSAILETHNLPKQPPLAQAVGQAAQCLALMARTGSGSCAFASVDDYLH</sequence>
<dbReference type="PANTHER" id="PTHR12864">
    <property type="entry name" value="RAN BINDING PROTEIN 9-RELATED"/>
    <property type="match status" value="1"/>
</dbReference>
<dbReference type="InterPro" id="IPR006595">
    <property type="entry name" value="CTLH_C"/>
</dbReference>
<dbReference type="InterPro" id="IPR024964">
    <property type="entry name" value="CTLH/CRA"/>
</dbReference>
<feature type="domain" description="B30.2/SPRY" evidence="3">
    <location>
        <begin position="29"/>
        <end position="216"/>
    </location>
</feature>
<evidence type="ECO:0000313" key="5">
    <source>
        <dbReference type="Ensembl" id="ENSTRUP00000061001.1"/>
    </source>
</evidence>
<dbReference type="AlphaFoldDB" id="A0A674MIS8"/>
<dbReference type="Gene3D" id="2.60.120.920">
    <property type="match status" value="1"/>
</dbReference>